<feature type="domain" description="HTH cro/C1-type" evidence="2">
    <location>
        <begin position="5"/>
        <end position="59"/>
    </location>
</feature>
<dbReference type="SMART" id="SM00530">
    <property type="entry name" value="HTH_XRE"/>
    <property type="match status" value="1"/>
</dbReference>
<evidence type="ECO:0000313" key="3">
    <source>
        <dbReference type="EMBL" id="VYT65416.1"/>
    </source>
</evidence>
<evidence type="ECO:0000259" key="2">
    <source>
        <dbReference type="PROSITE" id="PS50943"/>
    </source>
</evidence>
<dbReference type="RefSeq" id="WP_156597197.1">
    <property type="nucleotide sequence ID" value="NZ_CACRTW010000003.1"/>
</dbReference>
<dbReference type="CDD" id="cd00093">
    <property type="entry name" value="HTH_XRE"/>
    <property type="match status" value="1"/>
</dbReference>
<reference evidence="3" key="1">
    <citation type="submission" date="2019-11" db="EMBL/GenBank/DDBJ databases">
        <authorList>
            <person name="Feng L."/>
        </authorList>
    </citation>
    <scope>NUCLEOTIDE SEQUENCE</scope>
    <source>
        <strain evidence="3">CaerofaciensLFYP39</strain>
    </source>
</reference>
<dbReference type="PROSITE" id="PS50943">
    <property type="entry name" value="HTH_CROC1"/>
    <property type="match status" value="1"/>
</dbReference>
<dbReference type="InterPro" id="IPR010982">
    <property type="entry name" value="Lambda_DNA-bd_dom_sf"/>
</dbReference>
<dbReference type="SUPFAM" id="SSF47413">
    <property type="entry name" value="lambda repressor-like DNA-binding domains"/>
    <property type="match status" value="1"/>
</dbReference>
<protein>
    <submittedName>
        <fullName evidence="3">HTH-type transcriptional regulator ImmR</fullName>
    </submittedName>
</protein>
<dbReference type="AlphaFoldDB" id="A0A6N2YHV5"/>
<proteinExistence type="predicted"/>
<name>A0A6N2YHV5_9ACTN</name>
<gene>
    <name evidence="3" type="primary">immR_2</name>
    <name evidence="3" type="ORF">CALFYP39_00227</name>
</gene>
<organism evidence="3">
    <name type="scientific">Collinsella aerofaciens</name>
    <dbReference type="NCBI Taxonomy" id="74426"/>
    <lineage>
        <taxon>Bacteria</taxon>
        <taxon>Bacillati</taxon>
        <taxon>Actinomycetota</taxon>
        <taxon>Coriobacteriia</taxon>
        <taxon>Coriobacteriales</taxon>
        <taxon>Coriobacteriaceae</taxon>
        <taxon>Collinsella</taxon>
    </lineage>
</organism>
<accession>A0A6N2YHV5</accession>
<dbReference type="PANTHER" id="PTHR46558">
    <property type="entry name" value="TRACRIPTIONAL REGULATORY PROTEIN-RELATED-RELATED"/>
    <property type="match status" value="1"/>
</dbReference>
<dbReference type="Gene3D" id="1.10.260.40">
    <property type="entry name" value="lambda repressor-like DNA-binding domains"/>
    <property type="match status" value="1"/>
</dbReference>
<dbReference type="EMBL" id="CACRTW010000003">
    <property type="protein sequence ID" value="VYT65416.1"/>
    <property type="molecule type" value="Genomic_DNA"/>
</dbReference>
<dbReference type="Pfam" id="PF01381">
    <property type="entry name" value="HTH_3"/>
    <property type="match status" value="1"/>
</dbReference>
<evidence type="ECO:0000256" key="1">
    <source>
        <dbReference type="ARBA" id="ARBA00023125"/>
    </source>
</evidence>
<keyword evidence="1" id="KW-0238">DNA-binding</keyword>
<dbReference type="PANTHER" id="PTHR46558:SF11">
    <property type="entry name" value="HTH-TYPE TRANSCRIPTIONAL REGULATOR XRE"/>
    <property type="match status" value="1"/>
</dbReference>
<dbReference type="InterPro" id="IPR001387">
    <property type="entry name" value="Cro/C1-type_HTH"/>
</dbReference>
<dbReference type="GO" id="GO:0003677">
    <property type="term" value="F:DNA binding"/>
    <property type="evidence" value="ECO:0007669"/>
    <property type="project" value="UniProtKB-KW"/>
</dbReference>
<sequence length="151" mass="16836">MGNNLKTIRSNSGKTQKQVAIELGISLSAYRKYEQGTRRLTDEFLLQLSTYFSVSVDSILGSKYSVSISSPPFLEDSAMRSIVNAAISEMNKEERLQFRKLLESYMALSCAGREQLMDSADTMYRSGKYKRYGNIAKSNASTSSRGRAKTA</sequence>